<accession>A0A645ANQ8</accession>
<comment type="caution">
    <text evidence="1">The sequence shown here is derived from an EMBL/GenBank/DDBJ whole genome shotgun (WGS) entry which is preliminary data.</text>
</comment>
<evidence type="ECO:0000313" key="1">
    <source>
        <dbReference type="EMBL" id="MPM54546.1"/>
    </source>
</evidence>
<organism evidence="1">
    <name type="scientific">bioreactor metagenome</name>
    <dbReference type="NCBI Taxonomy" id="1076179"/>
    <lineage>
        <taxon>unclassified sequences</taxon>
        <taxon>metagenomes</taxon>
        <taxon>ecological metagenomes</taxon>
    </lineage>
</organism>
<sequence>MDVNDDEDADENIKRQVRLQIEQFLYSKGITLADISKPELLDARMELIIWLKETTLMPGRKLAEITGINRETIRKILVG</sequence>
<dbReference type="AlphaFoldDB" id="A0A645ANQ8"/>
<name>A0A645ANQ8_9ZZZZ</name>
<reference evidence="1" key="1">
    <citation type="submission" date="2019-08" db="EMBL/GenBank/DDBJ databases">
        <authorList>
            <person name="Kucharzyk K."/>
            <person name="Murdoch R.W."/>
            <person name="Higgins S."/>
            <person name="Loffler F."/>
        </authorList>
    </citation>
    <scope>NUCLEOTIDE SEQUENCE</scope>
</reference>
<gene>
    <name evidence="1" type="ORF">SDC9_101324</name>
</gene>
<proteinExistence type="predicted"/>
<protein>
    <submittedName>
        <fullName evidence="1">Uncharacterized protein</fullName>
    </submittedName>
</protein>
<dbReference type="EMBL" id="VSSQ01014853">
    <property type="protein sequence ID" value="MPM54546.1"/>
    <property type="molecule type" value="Genomic_DNA"/>
</dbReference>